<dbReference type="Proteomes" id="UP000194127">
    <property type="component" value="Unassembled WGS sequence"/>
</dbReference>
<feature type="region of interest" description="Disordered" evidence="1">
    <location>
        <begin position="35"/>
        <end position="109"/>
    </location>
</feature>
<gene>
    <name evidence="2" type="ORF">POSPLADRAFT_1033535</name>
</gene>
<sequence length="204" mass="23262">MASASVCTLLYVNNVKQGTQRIPVHICVTVPPRSAKLRERSRLTSRGAGEKPDKKHSSPGRNARAKSQRRQRRAQQRRAQQRRAQQRRAQQRRGLRWDKSPRGKGRNAHVWSVAWPGTPSELLSKHGAMIRPVVKRGSQLSLIRGRRRNIDRMRYKRRTDVLRDGVAEEMSIAAERAAACADGCLRVKYLLSAVWIPEPHTQLV</sequence>
<proteinExistence type="predicted"/>
<evidence type="ECO:0000313" key="3">
    <source>
        <dbReference type="Proteomes" id="UP000194127"/>
    </source>
</evidence>
<dbReference type="GeneID" id="36321889"/>
<evidence type="ECO:0000256" key="1">
    <source>
        <dbReference type="SAM" id="MobiDB-lite"/>
    </source>
</evidence>
<reference evidence="2 3" key="1">
    <citation type="submission" date="2017-04" db="EMBL/GenBank/DDBJ databases">
        <title>Genome Sequence of the Model Brown-Rot Fungus Postia placenta SB12.</title>
        <authorList>
            <consortium name="DOE Joint Genome Institute"/>
            <person name="Gaskell J."/>
            <person name="Kersten P."/>
            <person name="Larrondo L.F."/>
            <person name="Canessa P."/>
            <person name="Martinez D."/>
            <person name="Hibbett D."/>
            <person name="Schmoll M."/>
            <person name="Kubicek C.P."/>
            <person name="Martinez A.T."/>
            <person name="Yadav J."/>
            <person name="Master E."/>
            <person name="Magnuson J.K."/>
            <person name="James T."/>
            <person name="Yaver D."/>
            <person name="Berka R."/>
            <person name="Labutti K."/>
            <person name="Lipzen A."/>
            <person name="Aerts A."/>
            <person name="Barry K."/>
            <person name="Henrissat B."/>
            <person name="Blanchette R."/>
            <person name="Grigoriev I."/>
            <person name="Cullen D."/>
        </authorList>
    </citation>
    <scope>NUCLEOTIDE SEQUENCE [LARGE SCALE GENOMIC DNA]</scope>
    <source>
        <strain evidence="2 3">MAD-698-R-SB12</strain>
    </source>
</reference>
<dbReference type="AlphaFoldDB" id="A0A1X6N2Q6"/>
<feature type="compositionally biased region" description="Basic residues" evidence="1">
    <location>
        <begin position="63"/>
        <end position="94"/>
    </location>
</feature>
<protein>
    <submittedName>
        <fullName evidence="2">Uncharacterized protein</fullName>
    </submittedName>
</protein>
<organism evidence="2 3">
    <name type="scientific">Postia placenta MAD-698-R-SB12</name>
    <dbReference type="NCBI Taxonomy" id="670580"/>
    <lineage>
        <taxon>Eukaryota</taxon>
        <taxon>Fungi</taxon>
        <taxon>Dikarya</taxon>
        <taxon>Basidiomycota</taxon>
        <taxon>Agaricomycotina</taxon>
        <taxon>Agaricomycetes</taxon>
        <taxon>Polyporales</taxon>
        <taxon>Adustoporiaceae</taxon>
        <taxon>Rhodonia</taxon>
    </lineage>
</organism>
<name>A0A1X6N2Q6_9APHY</name>
<evidence type="ECO:0000313" key="2">
    <source>
        <dbReference type="EMBL" id="OSX62905.1"/>
    </source>
</evidence>
<dbReference type="EMBL" id="KZ110596">
    <property type="protein sequence ID" value="OSX62905.1"/>
    <property type="molecule type" value="Genomic_DNA"/>
</dbReference>
<accession>A0A1X6N2Q6</accession>
<feature type="compositionally biased region" description="Basic and acidic residues" evidence="1">
    <location>
        <begin position="36"/>
        <end position="56"/>
    </location>
</feature>
<dbReference type="RefSeq" id="XP_024339699.1">
    <property type="nucleotide sequence ID" value="XM_024476939.1"/>
</dbReference>
<keyword evidence="3" id="KW-1185">Reference proteome</keyword>